<feature type="domain" description="Inner membrane protein YgaP-like transmembrane" evidence="1">
    <location>
        <begin position="1"/>
        <end position="62"/>
    </location>
</feature>
<dbReference type="RefSeq" id="WP_379864028.1">
    <property type="nucleotide sequence ID" value="NZ_JBHTBW010000017.1"/>
</dbReference>
<organism evidence="2 3">
    <name type="scientific">Laceyella putida</name>
    <dbReference type="NCBI Taxonomy" id="110101"/>
    <lineage>
        <taxon>Bacteria</taxon>
        <taxon>Bacillati</taxon>
        <taxon>Bacillota</taxon>
        <taxon>Bacilli</taxon>
        <taxon>Bacillales</taxon>
        <taxon>Thermoactinomycetaceae</taxon>
        <taxon>Laceyella</taxon>
    </lineage>
</organism>
<evidence type="ECO:0000259" key="1">
    <source>
        <dbReference type="Pfam" id="PF11127"/>
    </source>
</evidence>
<evidence type="ECO:0000313" key="2">
    <source>
        <dbReference type="EMBL" id="MFC7440746.1"/>
    </source>
</evidence>
<comment type="caution">
    <text evidence="2">The sequence shown here is derived from an EMBL/GenBank/DDBJ whole genome shotgun (WGS) entry which is preliminary data.</text>
</comment>
<accession>A0ABW2RIC2</accession>
<dbReference type="EMBL" id="JBHTBW010000017">
    <property type="protein sequence ID" value="MFC7440746.1"/>
    <property type="molecule type" value="Genomic_DNA"/>
</dbReference>
<name>A0ABW2RIC2_9BACL</name>
<reference evidence="3" key="1">
    <citation type="journal article" date="2019" name="Int. J. Syst. Evol. Microbiol.">
        <title>The Global Catalogue of Microorganisms (GCM) 10K type strain sequencing project: providing services to taxonomists for standard genome sequencing and annotation.</title>
        <authorList>
            <consortium name="The Broad Institute Genomics Platform"/>
            <consortium name="The Broad Institute Genome Sequencing Center for Infectious Disease"/>
            <person name="Wu L."/>
            <person name="Ma J."/>
        </authorList>
    </citation>
    <scope>NUCLEOTIDE SEQUENCE [LARGE SCALE GENOMIC DNA]</scope>
    <source>
        <strain evidence="3">CGMCC 1.12942</strain>
    </source>
</reference>
<evidence type="ECO:0000313" key="3">
    <source>
        <dbReference type="Proteomes" id="UP001596500"/>
    </source>
</evidence>
<protein>
    <submittedName>
        <fullName evidence="2">DUF2892 domain-containing protein</fullName>
    </submittedName>
</protein>
<sequence>MKQNVGTVDALLRITCGLVGLAWCAAKGRRNFPYMIAIMSAMKVAEGIIRYCPMLDMMNKRTS</sequence>
<gene>
    <name evidence="2" type="ORF">ACFQNG_06235</name>
</gene>
<keyword evidence="3" id="KW-1185">Reference proteome</keyword>
<proteinExistence type="predicted"/>
<dbReference type="InterPro" id="IPR021309">
    <property type="entry name" value="YgaP-like_TM"/>
</dbReference>
<dbReference type="Pfam" id="PF11127">
    <property type="entry name" value="YgaP-like_TM"/>
    <property type="match status" value="1"/>
</dbReference>
<dbReference type="Proteomes" id="UP001596500">
    <property type="component" value="Unassembled WGS sequence"/>
</dbReference>